<accession>A0ABD0NT65</accession>
<dbReference type="AlphaFoldDB" id="A0ABD0NT65"/>
<reference evidence="1 2" key="1">
    <citation type="submission" date="2024-05" db="EMBL/GenBank/DDBJ databases">
        <title>Genome sequencing and assembly of Indian major carp, Cirrhinus mrigala (Hamilton, 1822).</title>
        <authorList>
            <person name="Mohindra V."/>
            <person name="Chowdhury L.M."/>
            <person name="Lal K."/>
            <person name="Jena J.K."/>
        </authorList>
    </citation>
    <scope>NUCLEOTIDE SEQUENCE [LARGE SCALE GENOMIC DNA]</scope>
    <source>
        <strain evidence="1">CM1030</strain>
        <tissue evidence="1">Blood</tissue>
    </source>
</reference>
<dbReference type="PANTHER" id="PTHR47695:SF4">
    <property type="entry name" value="DISABLED HOMOLOG 1"/>
    <property type="match status" value="1"/>
</dbReference>
<organism evidence="1 2">
    <name type="scientific">Cirrhinus mrigala</name>
    <name type="common">Mrigala</name>
    <dbReference type="NCBI Taxonomy" id="683832"/>
    <lineage>
        <taxon>Eukaryota</taxon>
        <taxon>Metazoa</taxon>
        <taxon>Chordata</taxon>
        <taxon>Craniata</taxon>
        <taxon>Vertebrata</taxon>
        <taxon>Euteleostomi</taxon>
        <taxon>Actinopterygii</taxon>
        <taxon>Neopterygii</taxon>
        <taxon>Teleostei</taxon>
        <taxon>Ostariophysi</taxon>
        <taxon>Cypriniformes</taxon>
        <taxon>Cyprinidae</taxon>
        <taxon>Labeoninae</taxon>
        <taxon>Labeonini</taxon>
        <taxon>Cirrhinus</taxon>
    </lineage>
</organism>
<dbReference type="Proteomes" id="UP001529510">
    <property type="component" value="Unassembled WGS sequence"/>
</dbReference>
<sequence>AEPVILDLRDLFQLIYEIKQREEIEKKAQKDKQCEQAVYQVTHSHKTFTFA</sequence>
<proteinExistence type="predicted"/>
<keyword evidence="2" id="KW-1185">Reference proteome</keyword>
<evidence type="ECO:0000313" key="2">
    <source>
        <dbReference type="Proteomes" id="UP001529510"/>
    </source>
</evidence>
<evidence type="ECO:0000313" key="1">
    <source>
        <dbReference type="EMBL" id="KAL0164136.1"/>
    </source>
</evidence>
<comment type="caution">
    <text evidence="1">The sequence shown here is derived from an EMBL/GenBank/DDBJ whole genome shotgun (WGS) entry which is preliminary data.</text>
</comment>
<name>A0ABD0NT65_CIRMR</name>
<feature type="non-terminal residue" evidence="1">
    <location>
        <position position="1"/>
    </location>
</feature>
<dbReference type="PANTHER" id="PTHR47695">
    <property type="entry name" value="PID DOMAIN-CONTAINING PROTEIN"/>
    <property type="match status" value="1"/>
</dbReference>
<protein>
    <submittedName>
        <fullName evidence="1">Uncharacterized protein</fullName>
    </submittedName>
</protein>
<gene>
    <name evidence="1" type="ORF">M9458_039889</name>
</gene>
<dbReference type="EMBL" id="JAMKFB020000020">
    <property type="protein sequence ID" value="KAL0164136.1"/>
    <property type="molecule type" value="Genomic_DNA"/>
</dbReference>